<accession>A0AAD7W609</accession>
<protein>
    <submittedName>
        <fullName evidence="2">Uncharacterized protein</fullName>
    </submittedName>
</protein>
<feature type="compositionally biased region" description="Basic and acidic residues" evidence="1">
    <location>
        <begin position="120"/>
        <end position="138"/>
    </location>
</feature>
<reference evidence="2" key="1">
    <citation type="journal article" date="2023" name="Science">
        <title>Genome structures resolve the early diversification of teleost fishes.</title>
        <authorList>
            <person name="Parey E."/>
            <person name="Louis A."/>
            <person name="Montfort J."/>
            <person name="Bouchez O."/>
            <person name="Roques C."/>
            <person name="Iampietro C."/>
            <person name="Lluch J."/>
            <person name="Castinel A."/>
            <person name="Donnadieu C."/>
            <person name="Desvignes T."/>
            <person name="Floi Bucao C."/>
            <person name="Jouanno E."/>
            <person name="Wen M."/>
            <person name="Mejri S."/>
            <person name="Dirks R."/>
            <person name="Jansen H."/>
            <person name="Henkel C."/>
            <person name="Chen W.J."/>
            <person name="Zahm M."/>
            <person name="Cabau C."/>
            <person name="Klopp C."/>
            <person name="Thompson A.W."/>
            <person name="Robinson-Rechavi M."/>
            <person name="Braasch I."/>
            <person name="Lecointre G."/>
            <person name="Bobe J."/>
            <person name="Postlethwait J.H."/>
            <person name="Berthelot C."/>
            <person name="Roest Crollius H."/>
            <person name="Guiguen Y."/>
        </authorList>
    </citation>
    <scope>NUCLEOTIDE SEQUENCE</scope>
    <source>
        <strain evidence="2">NC1722</strain>
    </source>
</reference>
<sequence length="252" mass="27654">MEAGQSSPESPNRAVEYLLELNNIIESQQKLLETQRRRIEELEVQLDRLSQENKDLRLDRHPHASEPSSTTHQNQPLSVPIHPTLSNTGAVPLPPPPVPAREGRAHARLTRGLSCGSASERLDRASAERERERLDRNDGLSSHSEPPPQRQSGGDSSIKDRSPPNSTSTTRINPTTTTTATATTTSSFHPSLTANSHSTHHQYCCPARLLLPLPPGALPPARPSEQAREEEEDDITHQFCCPASECSSPSSR</sequence>
<feature type="region of interest" description="Disordered" evidence="1">
    <location>
        <begin position="46"/>
        <end position="198"/>
    </location>
</feature>
<feature type="compositionally biased region" description="Pro residues" evidence="1">
    <location>
        <begin position="212"/>
        <end position="222"/>
    </location>
</feature>
<keyword evidence="3" id="KW-1185">Reference proteome</keyword>
<feature type="region of interest" description="Disordered" evidence="1">
    <location>
        <begin position="210"/>
        <end position="252"/>
    </location>
</feature>
<feature type="compositionally biased region" description="Low complexity" evidence="1">
    <location>
        <begin position="163"/>
        <end position="187"/>
    </location>
</feature>
<dbReference type="AlphaFoldDB" id="A0AAD7W609"/>
<feature type="compositionally biased region" description="Low complexity" evidence="1">
    <location>
        <begin position="240"/>
        <end position="252"/>
    </location>
</feature>
<comment type="caution">
    <text evidence="2">The sequence shown here is derived from an EMBL/GenBank/DDBJ whole genome shotgun (WGS) entry which is preliminary data.</text>
</comment>
<name>A0AAD7W609_9TELE</name>
<evidence type="ECO:0000313" key="3">
    <source>
        <dbReference type="Proteomes" id="UP001221898"/>
    </source>
</evidence>
<gene>
    <name evidence="2" type="ORF">AAFF_G00207820</name>
</gene>
<organism evidence="2 3">
    <name type="scientific">Aldrovandia affinis</name>
    <dbReference type="NCBI Taxonomy" id="143900"/>
    <lineage>
        <taxon>Eukaryota</taxon>
        <taxon>Metazoa</taxon>
        <taxon>Chordata</taxon>
        <taxon>Craniata</taxon>
        <taxon>Vertebrata</taxon>
        <taxon>Euteleostomi</taxon>
        <taxon>Actinopterygii</taxon>
        <taxon>Neopterygii</taxon>
        <taxon>Teleostei</taxon>
        <taxon>Notacanthiformes</taxon>
        <taxon>Halosauridae</taxon>
        <taxon>Aldrovandia</taxon>
    </lineage>
</organism>
<evidence type="ECO:0000256" key="1">
    <source>
        <dbReference type="SAM" id="MobiDB-lite"/>
    </source>
</evidence>
<dbReference type="Proteomes" id="UP001221898">
    <property type="component" value="Unassembled WGS sequence"/>
</dbReference>
<evidence type="ECO:0000313" key="2">
    <source>
        <dbReference type="EMBL" id="KAJ8384164.1"/>
    </source>
</evidence>
<feature type="compositionally biased region" description="Polar residues" evidence="1">
    <location>
        <begin position="66"/>
        <end position="77"/>
    </location>
</feature>
<feature type="compositionally biased region" description="Polar residues" evidence="1">
    <location>
        <begin position="188"/>
        <end position="197"/>
    </location>
</feature>
<feature type="compositionally biased region" description="Polar residues" evidence="1">
    <location>
        <begin position="139"/>
        <end position="155"/>
    </location>
</feature>
<proteinExistence type="predicted"/>
<dbReference type="EMBL" id="JAINUG010000277">
    <property type="protein sequence ID" value="KAJ8384164.1"/>
    <property type="molecule type" value="Genomic_DNA"/>
</dbReference>
<feature type="compositionally biased region" description="Basic and acidic residues" evidence="1">
    <location>
        <begin position="46"/>
        <end position="64"/>
    </location>
</feature>